<evidence type="ECO:0000256" key="5">
    <source>
        <dbReference type="ARBA" id="ARBA00023136"/>
    </source>
</evidence>
<feature type="transmembrane region" description="Helical" evidence="6">
    <location>
        <begin position="26"/>
        <end position="43"/>
    </location>
</feature>
<reference evidence="8" key="1">
    <citation type="journal article" date="2019" name="Int. J. Syst. Evol. Microbiol.">
        <title>The Global Catalogue of Microorganisms (GCM) 10K type strain sequencing project: providing services to taxonomists for standard genome sequencing and annotation.</title>
        <authorList>
            <consortium name="The Broad Institute Genomics Platform"/>
            <consortium name="The Broad Institute Genome Sequencing Center for Infectious Disease"/>
            <person name="Wu L."/>
            <person name="Ma J."/>
        </authorList>
    </citation>
    <scope>NUCLEOTIDE SEQUENCE [LARGE SCALE GENOMIC DNA]</scope>
    <source>
        <strain evidence="8">CCUG 62953</strain>
    </source>
</reference>
<dbReference type="Pfam" id="PF03706">
    <property type="entry name" value="LPG_synthase_TM"/>
    <property type="match status" value="1"/>
</dbReference>
<evidence type="ECO:0000256" key="6">
    <source>
        <dbReference type="SAM" id="Phobius"/>
    </source>
</evidence>
<dbReference type="EMBL" id="JBHTMU010000014">
    <property type="protein sequence ID" value="MFD1342697.1"/>
    <property type="molecule type" value="Genomic_DNA"/>
</dbReference>
<feature type="transmembrane region" description="Helical" evidence="6">
    <location>
        <begin position="295"/>
        <end position="317"/>
    </location>
</feature>
<sequence>MSASYERGEKIESTWRGRMSRGQMRVLQIAVSLGLLALLYFTLDGAEAARILSRADPRWLVLGWAVMVVQTLLSALRWKLIAADLGQSFTFWKAQSEYFMSQVLNQSLPGGMMGDAGRAYRARKQAGLLKASQAVVFERIAQQAGMFAIFAGTFVVTTILPGGLRWPVWLTSITTPALLIGLALPAVFWLTSYLPGPQRRYLESLKSALWVSLLKPRRLPVHVLLSLITSGCNILAFYACARAIGTELPLAATLGLVPLILFMMLVPFTIAGWGLREGAAATIFPVAGASGSAGLAASVAFGLIFLAAVLPGLWPILKRRK</sequence>
<accession>A0ABW3ZIJ7</accession>
<keyword evidence="5 6" id="KW-0472">Membrane</keyword>
<feature type="transmembrane region" description="Helical" evidence="6">
    <location>
        <begin position="59"/>
        <end position="78"/>
    </location>
</feature>
<evidence type="ECO:0000256" key="4">
    <source>
        <dbReference type="ARBA" id="ARBA00022989"/>
    </source>
</evidence>
<feature type="transmembrane region" description="Helical" evidence="6">
    <location>
        <begin position="219"/>
        <end position="238"/>
    </location>
</feature>
<protein>
    <submittedName>
        <fullName evidence="7">YbhN family protein</fullName>
    </submittedName>
</protein>
<comment type="subcellular location">
    <subcellularLocation>
        <location evidence="1">Cell membrane</location>
        <topology evidence="1">Multi-pass membrane protein</topology>
    </subcellularLocation>
</comment>
<keyword evidence="3 6" id="KW-0812">Transmembrane</keyword>
<evidence type="ECO:0000256" key="1">
    <source>
        <dbReference type="ARBA" id="ARBA00004651"/>
    </source>
</evidence>
<dbReference type="Proteomes" id="UP001597135">
    <property type="component" value="Unassembled WGS sequence"/>
</dbReference>
<keyword evidence="4 6" id="KW-1133">Transmembrane helix</keyword>
<organism evidence="7 8">
    <name type="scientific">Litorisediminicola beolgyonensis</name>
    <dbReference type="NCBI Taxonomy" id="1173614"/>
    <lineage>
        <taxon>Bacteria</taxon>
        <taxon>Pseudomonadati</taxon>
        <taxon>Pseudomonadota</taxon>
        <taxon>Alphaproteobacteria</taxon>
        <taxon>Rhodobacterales</taxon>
        <taxon>Paracoccaceae</taxon>
        <taxon>Litorisediminicola</taxon>
    </lineage>
</organism>
<dbReference type="RefSeq" id="WP_386803000.1">
    <property type="nucleotide sequence ID" value="NZ_JBHTMU010000014.1"/>
</dbReference>
<evidence type="ECO:0000313" key="8">
    <source>
        <dbReference type="Proteomes" id="UP001597135"/>
    </source>
</evidence>
<keyword evidence="8" id="KW-1185">Reference proteome</keyword>
<evidence type="ECO:0000313" key="7">
    <source>
        <dbReference type="EMBL" id="MFD1342697.1"/>
    </source>
</evidence>
<dbReference type="PANTHER" id="PTHR40277">
    <property type="entry name" value="BLL5419 PROTEIN"/>
    <property type="match status" value="1"/>
</dbReference>
<feature type="transmembrane region" description="Helical" evidence="6">
    <location>
        <begin position="250"/>
        <end position="275"/>
    </location>
</feature>
<evidence type="ECO:0000256" key="3">
    <source>
        <dbReference type="ARBA" id="ARBA00022692"/>
    </source>
</evidence>
<feature type="transmembrane region" description="Helical" evidence="6">
    <location>
        <begin position="168"/>
        <end position="190"/>
    </location>
</feature>
<evidence type="ECO:0000256" key="2">
    <source>
        <dbReference type="ARBA" id="ARBA00022475"/>
    </source>
</evidence>
<keyword evidence="2" id="KW-1003">Cell membrane</keyword>
<gene>
    <name evidence="7" type="ORF">ACFQ4E_09730</name>
</gene>
<proteinExistence type="predicted"/>
<comment type="caution">
    <text evidence="7">The sequence shown here is derived from an EMBL/GenBank/DDBJ whole genome shotgun (WGS) entry which is preliminary data.</text>
</comment>
<dbReference type="InterPro" id="IPR022791">
    <property type="entry name" value="L-PG_synthase/AglD"/>
</dbReference>
<name>A0ABW3ZIJ7_9RHOB</name>
<dbReference type="PANTHER" id="PTHR40277:SF1">
    <property type="entry name" value="BLL5419 PROTEIN"/>
    <property type="match status" value="1"/>
</dbReference>